<dbReference type="InterPro" id="IPR019896">
    <property type="entry name" value="Polysacch_pyruvyl_Trfase_CsaB"/>
</dbReference>
<dbReference type="AlphaFoldDB" id="K0B1T8"/>
<gene>
    <name evidence="2" type="ordered locus">Curi_c20780</name>
</gene>
<sequence length="367" mass="42129">MNKIVISGYYGFNNIGDESILTAIISNLKDNIDDIDITVLSKNPELTYNKHNVNAIDRKNIFQIIKEIRKCDILISGGGSLLQDVTSARNVIYYLSIMIIGILFRKKVMIYSQGIGPINRPINRYLTKIVLNKVDVITLRDHKSEKILREINIKNKNINVTADPVIGLKKRDTKLGREMLVKSGMKDTNKPIIGFAIRGRDRDQNLIDVMSSVSDKIIDEMGVNVVFIPFHYGEDMKVLSEIEQNMKNKAIFLKGKYDINEMLSIIGNLDLLIGIRLHSLIFGAVMNIPMIAVSYDPKINNFMEYLDEDVFCNVSELDEDSLVSEIRDKISHEEEYKRKLYDKVEYLKERLHQNEEIISKLLKKSKK</sequence>
<dbReference type="Gene3D" id="3.40.50.2000">
    <property type="entry name" value="Glycogen Phosphorylase B"/>
    <property type="match status" value="1"/>
</dbReference>
<accession>K0B1T8</accession>
<keyword evidence="3" id="KW-1185">Reference proteome</keyword>
<evidence type="ECO:0000313" key="2">
    <source>
        <dbReference type="EMBL" id="AFS79082.1"/>
    </source>
</evidence>
<dbReference type="GO" id="GO:0016740">
    <property type="term" value="F:transferase activity"/>
    <property type="evidence" value="ECO:0007669"/>
    <property type="project" value="UniProtKB-KW"/>
</dbReference>
<dbReference type="EMBL" id="CP003326">
    <property type="protein sequence ID" value="AFS79082.1"/>
    <property type="molecule type" value="Genomic_DNA"/>
</dbReference>
<dbReference type="Proteomes" id="UP000006094">
    <property type="component" value="Chromosome"/>
</dbReference>
<protein>
    <submittedName>
        <fullName evidence="2">Polysaccharide pyruvyl transferase</fullName>
    </submittedName>
</protein>
<dbReference type="eggNOG" id="COG2327">
    <property type="taxonomic scope" value="Bacteria"/>
</dbReference>
<reference evidence="2 3" key="1">
    <citation type="journal article" date="2012" name="PLoS ONE">
        <title>The purine-utilizing bacterium Clostridium acidurici 9a: a genome-guided metabolic reconsideration.</title>
        <authorList>
            <person name="Hartwich K."/>
            <person name="Poehlein A."/>
            <person name="Daniel R."/>
        </authorList>
    </citation>
    <scope>NUCLEOTIDE SEQUENCE [LARGE SCALE GENOMIC DNA]</scope>
    <source>
        <strain evidence="3">ATCC 7906 / DSM 604 / BCRC 14475 / CIP 104303 / KCTC 5404 / NCIMB 10678 / 9a</strain>
    </source>
</reference>
<dbReference type="HOGENOM" id="CLU_039510_0_1_9"/>
<keyword evidence="2" id="KW-0808">Transferase</keyword>
<dbReference type="Pfam" id="PF04230">
    <property type="entry name" value="PS_pyruv_trans"/>
    <property type="match status" value="1"/>
</dbReference>
<evidence type="ECO:0000313" key="3">
    <source>
        <dbReference type="Proteomes" id="UP000006094"/>
    </source>
</evidence>
<dbReference type="KEGG" id="cad:Curi_c20780"/>
<feature type="domain" description="Polysaccharide pyruvyl transferase" evidence="1">
    <location>
        <begin position="14"/>
        <end position="297"/>
    </location>
</feature>
<name>K0B1T8_GOTA9</name>
<dbReference type="RefSeq" id="WP_014968218.1">
    <property type="nucleotide sequence ID" value="NC_018664.1"/>
</dbReference>
<dbReference type="SUPFAM" id="SSF53756">
    <property type="entry name" value="UDP-Glycosyltransferase/glycogen phosphorylase"/>
    <property type="match status" value="1"/>
</dbReference>
<dbReference type="PANTHER" id="PTHR36836:SF1">
    <property type="entry name" value="COLANIC ACID BIOSYNTHESIS PROTEIN WCAK"/>
    <property type="match status" value="1"/>
</dbReference>
<organism evidence="2 3">
    <name type="scientific">Gottschalkia acidurici (strain ATCC 7906 / DSM 604 / BCRC 14475 / CIP 104303 / KCTC 5404 / NCIMB 10678 / 9a)</name>
    <name type="common">Clostridium acidurici</name>
    <dbReference type="NCBI Taxonomy" id="1128398"/>
    <lineage>
        <taxon>Bacteria</taxon>
        <taxon>Bacillati</taxon>
        <taxon>Bacillota</taxon>
        <taxon>Tissierellia</taxon>
        <taxon>Tissierellales</taxon>
        <taxon>Gottschalkiaceae</taxon>
        <taxon>Gottschalkia</taxon>
    </lineage>
</organism>
<dbReference type="InterPro" id="IPR007345">
    <property type="entry name" value="Polysacch_pyruvyl_Trfase"/>
</dbReference>
<dbReference type="PANTHER" id="PTHR36836">
    <property type="entry name" value="COLANIC ACID BIOSYNTHESIS PROTEIN WCAK"/>
    <property type="match status" value="1"/>
</dbReference>
<dbReference type="PATRIC" id="fig|1128398.3.peg.2143"/>
<dbReference type="OrthoDB" id="3199616at2"/>
<dbReference type="STRING" id="1128398.Curi_c20780"/>
<dbReference type="NCBIfam" id="TIGR03609">
    <property type="entry name" value="S_layer_CsaB"/>
    <property type="match status" value="1"/>
</dbReference>
<evidence type="ECO:0000259" key="1">
    <source>
        <dbReference type="Pfam" id="PF04230"/>
    </source>
</evidence>
<proteinExistence type="predicted"/>